<dbReference type="SUPFAM" id="SSF56925">
    <property type="entry name" value="OMPA-like"/>
    <property type="match status" value="1"/>
</dbReference>
<dbReference type="Proteomes" id="UP000441333">
    <property type="component" value="Unassembled WGS sequence"/>
</dbReference>
<comment type="caution">
    <text evidence="1">The sequence shown here is derived from an EMBL/GenBank/DDBJ whole genome shotgun (WGS) entry which is preliminary data.</text>
</comment>
<accession>A0A6N6MII3</accession>
<organism evidence="1 2">
    <name type="scientific">Pseudotamlana haliotis</name>
    <dbReference type="NCBI Taxonomy" id="2614804"/>
    <lineage>
        <taxon>Bacteria</taxon>
        <taxon>Pseudomonadati</taxon>
        <taxon>Bacteroidota</taxon>
        <taxon>Flavobacteriia</taxon>
        <taxon>Flavobacteriales</taxon>
        <taxon>Flavobacteriaceae</taxon>
        <taxon>Pseudotamlana</taxon>
    </lineage>
</organism>
<dbReference type="EMBL" id="WAAT01000022">
    <property type="protein sequence ID" value="KAB1069749.1"/>
    <property type="molecule type" value="Genomic_DNA"/>
</dbReference>
<dbReference type="InterPro" id="IPR011250">
    <property type="entry name" value="OMP/PagP_B-barrel"/>
</dbReference>
<dbReference type="AlphaFoldDB" id="A0A6N6MII3"/>
<name>A0A6N6MII3_9FLAO</name>
<sequence>MKKSVLLLVALCFNYLCFSQIIFEKGYFIDNQNQKTECYIKNQDWKSNPSKIDYKLTEEGDPMTLTVSEVTEFTIYNSSKFVSTQVEIDRTLNEVSLLTTNKNPVFNEETLFLKVLVEGEKSLYEYIQGNITRYFYGTSAQDAKQLVWKSYKDDQDIIYENNTFRKQLWDDLKCPNFEIGSFLKLSYDKKDLIPLFVEYNKCNNQEVAYIDKHKNRGFFNLNLKPRWMSSSLEIVSSNQDKNVKFDNESDFGFGLEVEYILGLNKNKWAFFIEGVYEHFDTEKTRNDTNAFFGAGGLTTIVSYKNISIPFGVRHYFFLNEKSKIFIDAAYVMNANFSSEVKYETSNNSDLSPMEIKSGSNLAFGFGYKFADKYSVGLNYQTRRNILSSYAAHYTNLNFVSVSLGYTLF</sequence>
<dbReference type="RefSeq" id="WP_150936590.1">
    <property type="nucleotide sequence ID" value="NZ_WAAT01000022.1"/>
</dbReference>
<protein>
    <submittedName>
        <fullName evidence="1">Porin family protein</fullName>
    </submittedName>
</protein>
<evidence type="ECO:0000313" key="2">
    <source>
        <dbReference type="Proteomes" id="UP000441333"/>
    </source>
</evidence>
<proteinExistence type="predicted"/>
<evidence type="ECO:0000313" key="1">
    <source>
        <dbReference type="EMBL" id="KAB1069749.1"/>
    </source>
</evidence>
<gene>
    <name evidence="1" type="ORF">F6U93_02750</name>
</gene>
<keyword evidence="2" id="KW-1185">Reference proteome</keyword>
<reference evidence="1 2" key="1">
    <citation type="submission" date="2019-09" db="EMBL/GenBank/DDBJ databases">
        <authorList>
            <person name="Cao W.R."/>
        </authorList>
    </citation>
    <scope>NUCLEOTIDE SEQUENCE [LARGE SCALE GENOMIC DNA]</scope>
    <source>
        <strain evidence="1 2">B1N29</strain>
    </source>
</reference>